<evidence type="ECO:0000256" key="5">
    <source>
        <dbReference type="ARBA" id="ARBA00022801"/>
    </source>
</evidence>
<evidence type="ECO:0000256" key="7">
    <source>
        <dbReference type="ARBA" id="ARBA00030854"/>
    </source>
</evidence>
<dbReference type="InterPro" id="IPR020602">
    <property type="entry name" value="GTP_CycHdrlase_I_dom"/>
</dbReference>
<proteinExistence type="inferred from homology"/>
<evidence type="ECO:0000256" key="4">
    <source>
        <dbReference type="ARBA" id="ARBA00017272"/>
    </source>
</evidence>
<feature type="compositionally biased region" description="Polar residues" evidence="8">
    <location>
        <begin position="1"/>
        <end position="18"/>
    </location>
</feature>
<evidence type="ECO:0000256" key="8">
    <source>
        <dbReference type="SAM" id="MobiDB-lite"/>
    </source>
</evidence>
<feature type="region of interest" description="Disordered" evidence="8">
    <location>
        <begin position="1"/>
        <end position="21"/>
    </location>
</feature>
<dbReference type="PROSITE" id="PS00859">
    <property type="entry name" value="GTP_CYCLOHYDROL_1_1"/>
    <property type="match status" value="1"/>
</dbReference>
<organism evidence="10">
    <name type="scientific">Oppiella nova</name>
    <dbReference type="NCBI Taxonomy" id="334625"/>
    <lineage>
        <taxon>Eukaryota</taxon>
        <taxon>Metazoa</taxon>
        <taxon>Ecdysozoa</taxon>
        <taxon>Arthropoda</taxon>
        <taxon>Chelicerata</taxon>
        <taxon>Arachnida</taxon>
        <taxon>Acari</taxon>
        <taxon>Acariformes</taxon>
        <taxon>Sarcoptiformes</taxon>
        <taxon>Oribatida</taxon>
        <taxon>Brachypylina</taxon>
        <taxon>Oppioidea</taxon>
        <taxon>Oppiidae</taxon>
        <taxon>Oppiella</taxon>
    </lineage>
</organism>
<dbReference type="InterPro" id="IPR001474">
    <property type="entry name" value="GTP_CycHdrlase_I"/>
</dbReference>
<dbReference type="GO" id="GO:0046654">
    <property type="term" value="P:tetrahydrofolate biosynthetic process"/>
    <property type="evidence" value="ECO:0007669"/>
    <property type="project" value="InterPro"/>
</dbReference>
<dbReference type="Pfam" id="PF01227">
    <property type="entry name" value="GTP_cyclohydroI"/>
    <property type="match status" value="1"/>
</dbReference>
<keyword evidence="6" id="KW-0783">Tetrahydrobiopterin biosynthesis</keyword>
<dbReference type="EC" id="3.5.4.16" evidence="3"/>
<dbReference type="PANTHER" id="PTHR11109:SF7">
    <property type="entry name" value="GTP CYCLOHYDROLASE 1"/>
    <property type="match status" value="1"/>
</dbReference>
<evidence type="ECO:0000259" key="9">
    <source>
        <dbReference type="Pfam" id="PF01227"/>
    </source>
</evidence>
<evidence type="ECO:0000256" key="2">
    <source>
        <dbReference type="ARBA" id="ARBA00008085"/>
    </source>
</evidence>
<keyword evidence="5" id="KW-0378">Hydrolase</keyword>
<feature type="domain" description="GTP cyclohydrolase I" evidence="9">
    <location>
        <begin position="44"/>
        <end position="127"/>
    </location>
</feature>
<dbReference type="AlphaFoldDB" id="A0A7R9QPZ3"/>
<evidence type="ECO:0000256" key="6">
    <source>
        <dbReference type="ARBA" id="ARBA00023007"/>
    </source>
</evidence>
<accession>A0A7R9QPZ3</accession>
<dbReference type="Gene3D" id="1.10.286.10">
    <property type="match status" value="1"/>
</dbReference>
<reference evidence="10" key="1">
    <citation type="submission" date="2020-11" db="EMBL/GenBank/DDBJ databases">
        <authorList>
            <person name="Tran Van P."/>
        </authorList>
    </citation>
    <scope>NUCLEOTIDE SEQUENCE</scope>
</reference>
<comment type="similarity">
    <text evidence="2">Belongs to the GTP cyclohydrolase I family.</text>
</comment>
<dbReference type="GO" id="GO:0008270">
    <property type="term" value="F:zinc ion binding"/>
    <property type="evidence" value="ECO:0007669"/>
    <property type="project" value="TreeGrafter"/>
</dbReference>
<dbReference type="Proteomes" id="UP000728032">
    <property type="component" value="Unassembled WGS sequence"/>
</dbReference>
<dbReference type="SUPFAM" id="SSF55620">
    <property type="entry name" value="Tetrahydrobiopterin biosynthesis enzymes-like"/>
    <property type="match status" value="1"/>
</dbReference>
<dbReference type="OrthoDB" id="4966at2759"/>
<evidence type="ECO:0000256" key="1">
    <source>
        <dbReference type="ARBA" id="ARBA00005080"/>
    </source>
</evidence>
<dbReference type="InterPro" id="IPR043133">
    <property type="entry name" value="GTP-CH-I_C/QueF"/>
</dbReference>
<comment type="pathway">
    <text evidence="1">Cofactor biosynthesis; 7,8-dihydroneopterin triphosphate biosynthesis; 7,8-dihydroneopterin triphosphate from GTP: step 1/1.</text>
</comment>
<keyword evidence="11" id="KW-1185">Reference proteome</keyword>
<protein>
    <recommendedName>
        <fullName evidence="4">GTP cyclohydrolase 1</fullName>
        <ecNumber evidence="3">3.5.4.16</ecNumber>
    </recommendedName>
    <alternativeName>
        <fullName evidence="7">GTP cyclohydrolase I</fullName>
    </alternativeName>
</protein>
<sequence>MTSTQVSKPRQRLNSTNNEDYDELVANDTDNAHQKVVDRLSVLYKEILRAIGEDPERQGLLKTPHRAANAMWYFTHGYGVRLDELLNGAIFDEDHDEMVIVKDIEFFSMCEHHLVPIYGHVSIGYLP</sequence>
<gene>
    <name evidence="10" type="ORF">ONB1V03_LOCUS10813</name>
</gene>
<dbReference type="InterPro" id="IPR018234">
    <property type="entry name" value="GTP_CycHdrlase_I_CS"/>
</dbReference>
<dbReference type="GO" id="GO:0005525">
    <property type="term" value="F:GTP binding"/>
    <property type="evidence" value="ECO:0007669"/>
    <property type="project" value="TreeGrafter"/>
</dbReference>
<dbReference type="EMBL" id="OC922432">
    <property type="protein sequence ID" value="CAD7654163.1"/>
    <property type="molecule type" value="Genomic_DNA"/>
</dbReference>
<dbReference type="EMBL" id="CAJPVJ010007607">
    <property type="protein sequence ID" value="CAG2171350.1"/>
    <property type="molecule type" value="Genomic_DNA"/>
</dbReference>
<dbReference type="PANTHER" id="PTHR11109">
    <property type="entry name" value="GTP CYCLOHYDROLASE I"/>
    <property type="match status" value="1"/>
</dbReference>
<evidence type="ECO:0000313" key="10">
    <source>
        <dbReference type="EMBL" id="CAD7654163.1"/>
    </source>
</evidence>
<dbReference type="GO" id="GO:0006729">
    <property type="term" value="P:tetrahydrobiopterin biosynthetic process"/>
    <property type="evidence" value="ECO:0007669"/>
    <property type="project" value="UniProtKB-KW"/>
</dbReference>
<name>A0A7R9QPZ3_9ACAR</name>
<evidence type="ECO:0000313" key="11">
    <source>
        <dbReference type="Proteomes" id="UP000728032"/>
    </source>
</evidence>
<dbReference type="UniPathway" id="UPA00848">
    <property type="reaction ID" value="UER00151"/>
</dbReference>
<dbReference type="GO" id="GO:0003934">
    <property type="term" value="F:GTP cyclohydrolase I activity"/>
    <property type="evidence" value="ECO:0007669"/>
    <property type="project" value="UniProtKB-EC"/>
</dbReference>
<evidence type="ECO:0000256" key="3">
    <source>
        <dbReference type="ARBA" id="ARBA00012715"/>
    </source>
</evidence>
<dbReference type="GO" id="GO:0005737">
    <property type="term" value="C:cytoplasm"/>
    <property type="evidence" value="ECO:0007669"/>
    <property type="project" value="TreeGrafter"/>
</dbReference>
<dbReference type="Gene3D" id="3.30.1130.10">
    <property type="match status" value="1"/>
</dbReference>
<feature type="non-terminal residue" evidence="10">
    <location>
        <position position="127"/>
    </location>
</feature>
<dbReference type="InterPro" id="IPR043134">
    <property type="entry name" value="GTP-CH-I_N"/>
</dbReference>